<dbReference type="EMBL" id="BJZQ01000016">
    <property type="protein sequence ID" value="GEO90243.1"/>
    <property type="molecule type" value="Genomic_DNA"/>
</dbReference>
<dbReference type="Gene3D" id="3.40.50.620">
    <property type="entry name" value="HUPs"/>
    <property type="match status" value="1"/>
</dbReference>
<dbReference type="PANTHER" id="PTHR46268:SF6">
    <property type="entry name" value="UNIVERSAL STRESS PROTEIN UP12"/>
    <property type="match status" value="1"/>
</dbReference>
<dbReference type="Proteomes" id="UP000321769">
    <property type="component" value="Unassembled WGS sequence"/>
</dbReference>
<dbReference type="AlphaFoldDB" id="A0A512HXR5"/>
<reference evidence="4 5" key="1">
    <citation type="submission" date="2019-07" db="EMBL/GenBank/DDBJ databases">
        <title>Whole genome shotgun sequence of Aeromicrobium flavum NBRC 107625.</title>
        <authorList>
            <person name="Hosoyama A."/>
            <person name="Uohara A."/>
            <person name="Ohji S."/>
            <person name="Ichikawa N."/>
        </authorList>
    </citation>
    <scope>NUCLEOTIDE SEQUENCE [LARGE SCALE GENOMIC DNA]</scope>
    <source>
        <strain evidence="4 5">NBRC 107625</strain>
    </source>
</reference>
<dbReference type="InterPro" id="IPR014729">
    <property type="entry name" value="Rossmann-like_a/b/a_fold"/>
</dbReference>
<dbReference type="InterPro" id="IPR006016">
    <property type="entry name" value="UspA"/>
</dbReference>
<dbReference type="PRINTS" id="PR01438">
    <property type="entry name" value="UNVRSLSTRESS"/>
</dbReference>
<dbReference type="PANTHER" id="PTHR46268">
    <property type="entry name" value="STRESS RESPONSE PROTEIN NHAX"/>
    <property type="match status" value="1"/>
</dbReference>
<comment type="caution">
    <text evidence="4">The sequence shown here is derived from an EMBL/GenBank/DDBJ whole genome shotgun (WGS) entry which is preliminary data.</text>
</comment>
<sequence length="139" mass="13979">MYKTILVGVDGSATASRAAEVAAGLASATGAALHIVTAVDEKATAASDLPPGMNPLSPGERAEAIARQVAESLSYQGTVEASPAPGKPADALVHVAKEIGADLIVVGNRRVQGISRVLGSVATDVAHHAPCDVYIVKTT</sequence>
<gene>
    <name evidence="4" type="ORF">AFL01nite_25700</name>
</gene>
<organism evidence="4 5">
    <name type="scientific">Aeromicrobium flavum</name>
    <dbReference type="NCBI Taxonomy" id="416568"/>
    <lineage>
        <taxon>Bacteria</taxon>
        <taxon>Bacillati</taxon>
        <taxon>Actinomycetota</taxon>
        <taxon>Actinomycetes</taxon>
        <taxon>Propionibacteriales</taxon>
        <taxon>Nocardioidaceae</taxon>
        <taxon>Aeromicrobium</taxon>
    </lineage>
</organism>
<comment type="subcellular location">
    <subcellularLocation>
        <location evidence="2">Cytoplasm</location>
    </subcellularLocation>
</comment>
<evidence type="ECO:0000256" key="1">
    <source>
        <dbReference type="ARBA" id="ARBA00008791"/>
    </source>
</evidence>
<dbReference type="CDD" id="cd00293">
    <property type="entry name" value="USP-like"/>
    <property type="match status" value="1"/>
</dbReference>
<feature type="domain" description="UspA" evidence="3">
    <location>
        <begin position="1"/>
        <end position="137"/>
    </location>
</feature>
<evidence type="ECO:0000259" key="3">
    <source>
        <dbReference type="Pfam" id="PF00582"/>
    </source>
</evidence>
<comment type="similarity">
    <text evidence="1 2">Belongs to the universal stress protein A family.</text>
</comment>
<dbReference type="SUPFAM" id="SSF52402">
    <property type="entry name" value="Adenine nucleotide alpha hydrolases-like"/>
    <property type="match status" value="1"/>
</dbReference>
<evidence type="ECO:0000313" key="5">
    <source>
        <dbReference type="Proteomes" id="UP000321769"/>
    </source>
</evidence>
<dbReference type="InterPro" id="IPR006015">
    <property type="entry name" value="Universal_stress_UspA"/>
</dbReference>
<dbReference type="RefSeq" id="WP_146828109.1">
    <property type="nucleotide sequence ID" value="NZ_BAAAYQ010000001.1"/>
</dbReference>
<proteinExistence type="inferred from homology"/>
<dbReference type="Pfam" id="PF00582">
    <property type="entry name" value="Usp"/>
    <property type="match status" value="1"/>
</dbReference>
<evidence type="ECO:0000313" key="4">
    <source>
        <dbReference type="EMBL" id="GEO90243.1"/>
    </source>
</evidence>
<dbReference type="GO" id="GO:0005737">
    <property type="term" value="C:cytoplasm"/>
    <property type="evidence" value="ECO:0007669"/>
    <property type="project" value="UniProtKB-SubCell"/>
</dbReference>
<dbReference type="PIRSF" id="PIRSF006276">
    <property type="entry name" value="UspA"/>
    <property type="match status" value="1"/>
</dbReference>
<keyword evidence="2" id="KW-0963">Cytoplasm</keyword>
<accession>A0A512HXR5</accession>
<protein>
    <recommendedName>
        <fullName evidence="2">Universal stress protein</fullName>
    </recommendedName>
</protein>
<evidence type="ECO:0000256" key="2">
    <source>
        <dbReference type="PIRNR" id="PIRNR006276"/>
    </source>
</evidence>
<keyword evidence="5" id="KW-1185">Reference proteome</keyword>
<dbReference type="OrthoDB" id="3427787at2"/>
<name>A0A512HXR5_9ACTN</name>